<dbReference type="Gene3D" id="1.10.3230.30">
    <property type="entry name" value="Phage gp6-like head-tail connector protein"/>
    <property type="match status" value="1"/>
</dbReference>
<name>A0A2C9CT44_9RHOB</name>
<dbReference type="AlphaFoldDB" id="A0A2C9CT44"/>
<dbReference type="RefSeq" id="WP_097930137.1">
    <property type="nucleotide sequence ID" value="NZ_OCTN01000004.1"/>
</dbReference>
<evidence type="ECO:0008006" key="3">
    <source>
        <dbReference type="Google" id="ProtNLM"/>
    </source>
</evidence>
<accession>A0A2C9CT44</accession>
<dbReference type="InterPro" id="IPR011738">
    <property type="entry name" value="Phage_CHP"/>
</dbReference>
<proteinExistence type="predicted"/>
<evidence type="ECO:0000313" key="1">
    <source>
        <dbReference type="EMBL" id="SOH94494.1"/>
    </source>
</evidence>
<sequence>MMMTERNGPARVPVEIRDFADHLHLGTGFDDDGAQDAMLEMYLRAATSAVEARIGKALITRDLRLVLTNWRGDMQALPIAPVTAVDEVRVADAAGGTRVMENVTLRIDAHRPVLAGRICVPEGGQVEVDFTAGYGLVPADVPADLRHAVMLLAASYYENRSGGQGHWPFGVLALLDAHRPVRL</sequence>
<organism evidence="1 2">
    <name type="scientific">Pontivivens marinum</name>
    <dbReference type="NCBI Taxonomy" id="1690039"/>
    <lineage>
        <taxon>Bacteria</taxon>
        <taxon>Pseudomonadati</taxon>
        <taxon>Pseudomonadota</taxon>
        <taxon>Alphaproteobacteria</taxon>
        <taxon>Rhodobacterales</taxon>
        <taxon>Paracoccaceae</taxon>
        <taxon>Pontivivens</taxon>
    </lineage>
</organism>
<dbReference type="Proteomes" id="UP000220034">
    <property type="component" value="Unassembled WGS sequence"/>
</dbReference>
<evidence type="ECO:0000313" key="2">
    <source>
        <dbReference type="Proteomes" id="UP000220034"/>
    </source>
</evidence>
<reference evidence="2" key="1">
    <citation type="submission" date="2017-09" db="EMBL/GenBank/DDBJ databases">
        <authorList>
            <person name="Varghese N."/>
            <person name="Submissions S."/>
        </authorList>
    </citation>
    <scope>NUCLEOTIDE SEQUENCE [LARGE SCALE GENOMIC DNA]</scope>
    <source>
        <strain evidence="2">C7</strain>
    </source>
</reference>
<dbReference type="OrthoDB" id="8478788at2"/>
<dbReference type="CDD" id="cd08054">
    <property type="entry name" value="gp6"/>
    <property type="match status" value="1"/>
</dbReference>
<protein>
    <recommendedName>
        <fullName evidence="3">Phage gp6-like head-tail connector protein</fullName>
    </recommendedName>
</protein>
<keyword evidence="2" id="KW-1185">Reference proteome</keyword>
<gene>
    <name evidence="1" type="ORF">SAMN06273572_104193</name>
</gene>
<dbReference type="EMBL" id="OCTN01000004">
    <property type="protein sequence ID" value="SOH94494.1"/>
    <property type="molecule type" value="Genomic_DNA"/>
</dbReference>
<dbReference type="NCBIfam" id="TIGR02215">
    <property type="entry name" value="phage_chp_gp8"/>
    <property type="match status" value="1"/>
</dbReference>